<sequence length="214" mass="23865">MTISADPAFVALAKAWMQAPADTLLTLVWTAYDDMRASPPTIDTRDLERSITQRLEARINDAMSGDEPFRVQHGAYEHETMAAPPAQPPQYDIAFVLRSDERLMWPLEAKVLETAGRISEYLEDVRQQFLTCRYSPFSGSAAMLGYLLSGDSSEALDGIGKKLGCTLHQVGGPSLMRAHRMSHHVRSPPVGKPYPQDFTCHHLILEFVGLKRHS</sequence>
<dbReference type="RefSeq" id="WP_076198155.1">
    <property type="nucleotide sequence ID" value="NZ_CP019236.1"/>
</dbReference>
<dbReference type="Proteomes" id="UP000186609">
    <property type="component" value="Chromosome"/>
</dbReference>
<organism evidence="1 2">
    <name type="scientific">Rhodoferax koreensis</name>
    <dbReference type="NCBI Taxonomy" id="1842727"/>
    <lineage>
        <taxon>Bacteria</taxon>
        <taxon>Pseudomonadati</taxon>
        <taxon>Pseudomonadota</taxon>
        <taxon>Betaproteobacteria</taxon>
        <taxon>Burkholderiales</taxon>
        <taxon>Comamonadaceae</taxon>
        <taxon>Rhodoferax</taxon>
    </lineage>
</organism>
<keyword evidence="2" id="KW-1185">Reference proteome</keyword>
<gene>
    <name evidence="1" type="ORF">RD110_07460</name>
</gene>
<accession>A0A1P8JTF3</accession>
<proteinExistence type="predicted"/>
<evidence type="ECO:0000313" key="2">
    <source>
        <dbReference type="Proteomes" id="UP000186609"/>
    </source>
</evidence>
<name>A0A1P8JTF3_9BURK</name>
<dbReference type="STRING" id="1842727.RD110_07460"/>
<protein>
    <submittedName>
        <fullName evidence="1">Uncharacterized protein</fullName>
    </submittedName>
</protein>
<dbReference type="OrthoDB" id="8446452at2"/>
<dbReference type="EMBL" id="CP019236">
    <property type="protein sequence ID" value="APW37052.1"/>
    <property type="molecule type" value="Genomic_DNA"/>
</dbReference>
<evidence type="ECO:0000313" key="1">
    <source>
        <dbReference type="EMBL" id="APW37052.1"/>
    </source>
</evidence>
<reference evidence="1 2" key="1">
    <citation type="submission" date="2017-01" db="EMBL/GenBank/DDBJ databases">
        <authorList>
            <person name="Mah S.A."/>
            <person name="Swanson W.J."/>
            <person name="Moy G.W."/>
            <person name="Vacquier V.D."/>
        </authorList>
    </citation>
    <scope>NUCLEOTIDE SEQUENCE [LARGE SCALE GENOMIC DNA]</scope>
    <source>
        <strain evidence="1 2">DCY110</strain>
    </source>
</reference>
<dbReference type="KEGG" id="rhy:RD110_07460"/>
<dbReference type="AlphaFoldDB" id="A0A1P8JTF3"/>